<feature type="chain" id="PRO_5045743674" description="DUF4352 domain-containing protein" evidence="1">
    <location>
        <begin position="24"/>
        <end position="188"/>
    </location>
</feature>
<evidence type="ECO:0000256" key="1">
    <source>
        <dbReference type="SAM" id="SignalP"/>
    </source>
</evidence>
<protein>
    <recommendedName>
        <fullName evidence="4">DUF4352 domain-containing protein</fullName>
    </recommendedName>
</protein>
<dbReference type="Proteomes" id="UP001499986">
    <property type="component" value="Unassembled WGS sequence"/>
</dbReference>
<reference evidence="2 3" key="1">
    <citation type="journal article" date="2019" name="Int. J. Syst. Evol. Microbiol.">
        <title>The Global Catalogue of Microorganisms (GCM) 10K type strain sequencing project: providing services to taxonomists for standard genome sequencing and annotation.</title>
        <authorList>
            <consortium name="The Broad Institute Genomics Platform"/>
            <consortium name="The Broad Institute Genome Sequencing Center for Infectious Disease"/>
            <person name="Wu L."/>
            <person name="Ma J."/>
        </authorList>
    </citation>
    <scope>NUCLEOTIDE SEQUENCE [LARGE SCALE GENOMIC DNA]</scope>
    <source>
        <strain evidence="2 3">JCM 4358</strain>
    </source>
</reference>
<sequence length="188" mass="19938">MRTRNLIVTAASAAVLAVGGVTACGGTPAQDKADLPVTTTADLPVTTTEEQPTRQSPPTLRVGETVTAYYQPTYDEPDQPVKVTLKDLAEVANETPGKTSYAMTFRVENTGTATFLPSLLDGGTWESEDGRLVDSVSVVGHEYEDFVQEIPPGKYAIGTSVVEVPEGKGTLHFTDTGTSPMFDVPLDS</sequence>
<organism evidence="2 3">
    <name type="scientific">Streptomyces coeruleofuscus</name>
    <dbReference type="NCBI Taxonomy" id="66879"/>
    <lineage>
        <taxon>Bacteria</taxon>
        <taxon>Bacillati</taxon>
        <taxon>Actinomycetota</taxon>
        <taxon>Actinomycetes</taxon>
        <taxon>Kitasatosporales</taxon>
        <taxon>Streptomycetaceae</taxon>
        <taxon>Streptomyces</taxon>
    </lineage>
</organism>
<accession>A0ABN3JC35</accession>
<feature type="signal peptide" evidence="1">
    <location>
        <begin position="1"/>
        <end position="23"/>
    </location>
</feature>
<comment type="caution">
    <text evidence="2">The sequence shown here is derived from an EMBL/GenBank/DDBJ whole genome shotgun (WGS) entry which is preliminary data.</text>
</comment>
<proteinExistence type="predicted"/>
<gene>
    <name evidence="2" type="ORF">GCM10010255_81470</name>
</gene>
<evidence type="ECO:0000313" key="3">
    <source>
        <dbReference type="Proteomes" id="UP001499986"/>
    </source>
</evidence>
<keyword evidence="1" id="KW-0732">Signal</keyword>
<evidence type="ECO:0008006" key="4">
    <source>
        <dbReference type="Google" id="ProtNLM"/>
    </source>
</evidence>
<keyword evidence="3" id="KW-1185">Reference proteome</keyword>
<dbReference type="PROSITE" id="PS51257">
    <property type="entry name" value="PROKAR_LIPOPROTEIN"/>
    <property type="match status" value="1"/>
</dbReference>
<name>A0ABN3JC35_9ACTN</name>
<dbReference type="EMBL" id="BAAASE010000017">
    <property type="protein sequence ID" value="GAA2426787.1"/>
    <property type="molecule type" value="Genomic_DNA"/>
</dbReference>
<evidence type="ECO:0000313" key="2">
    <source>
        <dbReference type="EMBL" id="GAA2426787.1"/>
    </source>
</evidence>
<dbReference type="RefSeq" id="WP_086843347.1">
    <property type="nucleotide sequence ID" value="NZ_BAAASE010000017.1"/>
</dbReference>